<proteinExistence type="predicted"/>
<evidence type="ECO:0000313" key="3">
    <source>
        <dbReference type="Proteomes" id="UP000006552"/>
    </source>
</evidence>
<dbReference type="HOGENOM" id="CLU_958595_0_0_4"/>
<evidence type="ECO:0000259" key="1">
    <source>
        <dbReference type="Pfam" id="PF01814"/>
    </source>
</evidence>
<protein>
    <recommendedName>
        <fullName evidence="1">Hemerythrin-like domain-containing protein</fullName>
    </recommendedName>
</protein>
<dbReference type="EMBL" id="CR555306">
    <property type="protein sequence ID" value="CAI07743.1"/>
    <property type="molecule type" value="Genomic_DNA"/>
</dbReference>
<gene>
    <name evidence="2" type="ORF">ebA2872</name>
</gene>
<sequence>MRRSIGALFLHRGSLVAPYIPLIEPTEILCCAAQSARLFFACLLHPPPLVWISARARKRPGFLFCGPRGPLPPPKLRSRRRASRKSAAPRKTLALALGCGQLFRTGDDMFLFDWLFGAKKEVASTAKTPDATAPGTAAPRVAATAPGTQIRYDPQLISALKEDHQHLLGIFTAIVAARNAGNLSLAQTQLDRLRIGLMDHLLKENVRLYVYLEHFLKTDAVSHELMHGFRHEMDDIGRAVVDFLDRYRQIGTHPELAAQFGSDLDAIGEALAGRIRREEEILYPMYLPPN</sequence>
<dbReference type="InterPro" id="IPR012312">
    <property type="entry name" value="Hemerythrin-like"/>
</dbReference>
<accession>Q5P4L9</accession>
<organism evidence="2 3">
    <name type="scientific">Aromatoleum aromaticum (strain DSM 19018 / LMG 30748 / EbN1)</name>
    <name type="common">Azoarcus sp. (strain EbN1)</name>
    <dbReference type="NCBI Taxonomy" id="76114"/>
    <lineage>
        <taxon>Bacteria</taxon>
        <taxon>Pseudomonadati</taxon>
        <taxon>Pseudomonadota</taxon>
        <taxon>Betaproteobacteria</taxon>
        <taxon>Rhodocyclales</taxon>
        <taxon>Rhodocyclaceae</taxon>
        <taxon>Aromatoleum</taxon>
    </lineage>
</organism>
<keyword evidence="3" id="KW-1185">Reference proteome</keyword>
<name>Q5P4L9_AROAE</name>
<reference evidence="2 3" key="1">
    <citation type="journal article" date="2005" name="Arch. Microbiol.">
        <title>The genome sequence of an anaerobic aromatic-degrading denitrifying bacterium, strain EbN1.</title>
        <authorList>
            <person name="Rabus R."/>
            <person name="Kube M."/>
            <person name="Heider J."/>
            <person name="Beck A."/>
            <person name="Heitmann K."/>
            <person name="Widdel F."/>
            <person name="Reinhardt R."/>
        </authorList>
    </citation>
    <scope>NUCLEOTIDE SEQUENCE [LARGE SCALE GENOMIC DNA]</scope>
    <source>
        <strain evidence="2 3">EbN1</strain>
    </source>
</reference>
<dbReference type="InterPro" id="IPR038309">
    <property type="entry name" value="Rsd/AlgQ_sf"/>
</dbReference>
<feature type="domain" description="Hemerythrin-like" evidence="1">
    <location>
        <begin position="156"/>
        <end position="286"/>
    </location>
</feature>
<dbReference type="eggNOG" id="ENOG5032AP7">
    <property type="taxonomic scope" value="Bacteria"/>
</dbReference>
<dbReference type="Proteomes" id="UP000006552">
    <property type="component" value="Chromosome"/>
</dbReference>
<dbReference type="KEGG" id="eba:ebA2872"/>
<dbReference type="Gene3D" id="1.20.120.1370">
    <property type="entry name" value="Regulator of RNA polymerase sigma(70) subunit, domain 4"/>
    <property type="match status" value="1"/>
</dbReference>
<evidence type="ECO:0000313" key="2">
    <source>
        <dbReference type="EMBL" id="CAI07743.1"/>
    </source>
</evidence>
<dbReference type="Pfam" id="PF01814">
    <property type="entry name" value="Hemerythrin"/>
    <property type="match status" value="1"/>
</dbReference>
<dbReference type="AlphaFoldDB" id="Q5P4L9"/>